<evidence type="ECO:0000256" key="2">
    <source>
        <dbReference type="ARBA" id="ARBA00022512"/>
    </source>
</evidence>
<evidence type="ECO:0000256" key="6">
    <source>
        <dbReference type="ARBA" id="ARBA00022801"/>
    </source>
</evidence>
<dbReference type="InterPro" id="IPR023827">
    <property type="entry name" value="Peptidase_S8_Asp-AS"/>
</dbReference>
<dbReference type="GO" id="GO:0004252">
    <property type="term" value="F:serine-type endopeptidase activity"/>
    <property type="evidence" value="ECO:0007669"/>
    <property type="project" value="UniProtKB-UniRule"/>
</dbReference>
<feature type="active site" description="Charge relay system" evidence="8 9">
    <location>
        <position position="456"/>
    </location>
</feature>
<dbReference type="InterPro" id="IPR015500">
    <property type="entry name" value="Peptidase_S8_subtilisin-rel"/>
</dbReference>
<evidence type="ECO:0000256" key="9">
    <source>
        <dbReference type="PROSITE-ProRule" id="PRU01240"/>
    </source>
</evidence>
<dbReference type="InterPro" id="IPR034213">
    <property type="entry name" value="S8_Vpr-like"/>
</dbReference>
<comment type="similarity">
    <text evidence="1 9 10">Belongs to the peptidase S8 family.</text>
</comment>
<dbReference type="SUPFAM" id="SSF52743">
    <property type="entry name" value="Subtilisin-like"/>
    <property type="match status" value="1"/>
</dbReference>
<organism evidence="13 14">
    <name type="scientific">Pontibacillus chungwhensis BH030062</name>
    <dbReference type="NCBI Taxonomy" id="1385513"/>
    <lineage>
        <taxon>Bacteria</taxon>
        <taxon>Bacillati</taxon>
        <taxon>Bacillota</taxon>
        <taxon>Bacilli</taxon>
        <taxon>Bacillales</taxon>
        <taxon>Bacillaceae</taxon>
        <taxon>Pontibacillus</taxon>
    </lineage>
</organism>
<feature type="domain" description="PA" evidence="12">
    <location>
        <begin position="328"/>
        <end position="393"/>
    </location>
</feature>
<dbReference type="PROSITE" id="PS00136">
    <property type="entry name" value="SUBTILASE_ASP"/>
    <property type="match status" value="1"/>
</dbReference>
<comment type="caution">
    <text evidence="13">The sequence shown here is derived from an EMBL/GenBank/DDBJ whole genome shotgun (WGS) entry which is preliminary data.</text>
</comment>
<feature type="active site" description="Charge relay system" evidence="8 9">
    <location>
        <position position="168"/>
    </location>
</feature>
<keyword evidence="7 9" id="KW-0720">Serine protease</keyword>
<dbReference type="Proteomes" id="UP000030153">
    <property type="component" value="Unassembled WGS sequence"/>
</dbReference>
<gene>
    <name evidence="13" type="ORF">N780_13700</name>
</gene>
<dbReference type="eggNOG" id="COG1404">
    <property type="taxonomic scope" value="Bacteria"/>
</dbReference>
<keyword evidence="2" id="KW-0134">Cell wall</keyword>
<dbReference type="PRINTS" id="PR00723">
    <property type="entry name" value="SUBTILISIN"/>
</dbReference>
<evidence type="ECO:0000313" key="14">
    <source>
        <dbReference type="Proteomes" id="UP000030153"/>
    </source>
</evidence>
<dbReference type="PROSITE" id="PS00138">
    <property type="entry name" value="SUBTILASE_SER"/>
    <property type="match status" value="1"/>
</dbReference>
<reference evidence="13 14" key="1">
    <citation type="submission" date="2013-08" db="EMBL/GenBank/DDBJ databases">
        <title>Genome of Pontibacillus chungwhensis.</title>
        <authorList>
            <person name="Wang Q."/>
            <person name="Wang G."/>
        </authorList>
    </citation>
    <scope>NUCLEOTIDE SEQUENCE [LARGE SCALE GENOMIC DNA]</scope>
    <source>
        <strain evidence="13 14">BH030062</strain>
    </source>
</reference>
<dbReference type="PROSITE" id="PS00137">
    <property type="entry name" value="SUBTILASE_HIS"/>
    <property type="match status" value="1"/>
</dbReference>
<evidence type="ECO:0000256" key="4">
    <source>
        <dbReference type="ARBA" id="ARBA00022670"/>
    </source>
</evidence>
<evidence type="ECO:0000256" key="10">
    <source>
        <dbReference type="RuleBase" id="RU003355"/>
    </source>
</evidence>
<keyword evidence="6 9" id="KW-0378">Hydrolase</keyword>
<dbReference type="PROSITE" id="PS51892">
    <property type="entry name" value="SUBTILASE"/>
    <property type="match status" value="1"/>
</dbReference>
<dbReference type="InterPro" id="IPR046450">
    <property type="entry name" value="PA_dom_sf"/>
</dbReference>
<dbReference type="Pfam" id="PF02225">
    <property type="entry name" value="PA"/>
    <property type="match status" value="1"/>
</dbReference>
<dbReference type="InterPro" id="IPR022398">
    <property type="entry name" value="Peptidase_S8_His-AS"/>
</dbReference>
<evidence type="ECO:0000313" key="13">
    <source>
        <dbReference type="EMBL" id="KGP92445.1"/>
    </source>
</evidence>
<proteinExistence type="inferred from homology"/>
<dbReference type="PANTHER" id="PTHR43806">
    <property type="entry name" value="PEPTIDASE S8"/>
    <property type="match status" value="1"/>
</dbReference>
<keyword evidence="14" id="KW-1185">Reference proteome</keyword>
<dbReference type="InterPro" id="IPR023828">
    <property type="entry name" value="Peptidase_S8_Ser-AS"/>
</dbReference>
<dbReference type="CDD" id="cd07474">
    <property type="entry name" value="Peptidases_S8_subtilisin_Vpr-like"/>
    <property type="match status" value="1"/>
</dbReference>
<sequence length="727" mass="80154">MRKFFVGFMLMGLLFMNIPNQVTLAQRELESIIIEVEDDAHKWKEYIEKYHPRVEVIHVYDTLLQGLALKGTVRNLERVEKLDFVEHSFPEQTYQVHINESVPFVLEDKDPFRSTPYTGKGVKVGVIDTGIDYTHPDLKKNYKGGYDVVDLDEDPMETLETQGEPTLHGSHVAGIIAADGKLKGMAPDAELYGYRALGPGGIGSSVQVIAAIEQAVEDGMDIINLSLGSSVNGPDWPTSIAVNQAVEMGVAMVISNGNSGPAEWTVGSPATAVKSIAVGASTPPIQIPYLYDSLSRKAIPVSPMMGSVPWDLRKTYSVASAGLGKQISTNLRGRIALLERGDITFTEKAMMAQKAGAVAVLIYNNEDGKLQGAIEGEVTIPVASLTQQQGKWLKKQIADTNNWLETKYQTHQDTMASFSSKGPVTWNWDIKPDIVAPGVAITSTVPGGYRDLQGTSMASPHVAGALALLKEAHPEWGPEKLKAALLSTATVLKEENGENVQPISQGMGRIEPLEAIKPSSILYNGRLAFGRILDDTETRKTTMTVENASDEPQDYRFTIPKQERGVRFQLPLSFTLQPGEKKTVPISLAIHQRHLQTEQSFVQGWLELKDNHKTYQLPYLALTKEAKFPRAMGLEFSLKPFSDEEYQYKLYLPLAADVLEVDLYDPETLRYIRPLFTEEEVERGVVEGTLSEKEVGQEGTYLAVVTVKKDGVTQSFETPITIGQTFP</sequence>
<evidence type="ECO:0000256" key="3">
    <source>
        <dbReference type="ARBA" id="ARBA00022525"/>
    </source>
</evidence>
<dbReference type="InterPro" id="IPR036852">
    <property type="entry name" value="Peptidase_S8/S53_dom_sf"/>
</dbReference>
<dbReference type="STRING" id="1385513.N780_13700"/>
<evidence type="ECO:0000259" key="12">
    <source>
        <dbReference type="Pfam" id="PF02225"/>
    </source>
</evidence>
<dbReference type="SUPFAM" id="SSF52025">
    <property type="entry name" value="PA domain"/>
    <property type="match status" value="1"/>
</dbReference>
<dbReference type="Gene3D" id="3.50.30.30">
    <property type="match status" value="1"/>
</dbReference>
<dbReference type="InterPro" id="IPR000209">
    <property type="entry name" value="Peptidase_S8/S53_dom"/>
</dbReference>
<feature type="active site" description="Charge relay system" evidence="8 9">
    <location>
        <position position="128"/>
    </location>
</feature>
<dbReference type="AlphaFoldDB" id="A0A0A2VFP5"/>
<dbReference type="Gene3D" id="3.40.50.200">
    <property type="entry name" value="Peptidase S8/S53 domain"/>
    <property type="match status" value="1"/>
</dbReference>
<accession>A0A0A2VFP5</accession>
<evidence type="ECO:0000256" key="5">
    <source>
        <dbReference type="ARBA" id="ARBA00022729"/>
    </source>
</evidence>
<keyword evidence="5" id="KW-0732">Signal</keyword>
<evidence type="ECO:0000256" key="7">
    <source>
        <dbReference type="ARBA" id="ARBA00022825"/>
    </source>
</evidence>
<dbReference type="InterPro" id="IPR050131">
    <property type="entry name" value="Peptidase_S8_subtilisin-like"/>
</dbReference>
<keyword evidence="4 9" id="KW-0645">Protease</keyword>
<dbReference type="RefSeq" id="WP_269746687.1">
    <property type="nucleotide sequence ID" value="NZ_AVBG01000002.1"/>
</dbReference>
<dbReference type="Pfam" id="PF00082">
    <property type="entry name" value="Peptidase_S8"/>
    <property type="match status" value="1"/>
</dbReference>
<dbReference type="PANTHER" id="PTHR43806:SF65">
    <property type="entry name" value="SERINE PROTEASE APRX"/>
    <property type="match status" value="1"/>
</dbReference>
<feature type="domain" description="Peptidase S8/S53" evidence="11">
    <location>
        <begin position="119"/>
        <end position="508"/>
    </location>
</feature>
<dbReference type="InterPro" id="IPR003137">
    <property type="entry name" value="PA_domain"/>
</dbReference>
<protein>
    <submittedName>
        <fullName evidence="13">Peptidase S8</fullName>
    </submittedName>
</protein>
<dbReference type="EMBL" id="AVBG01000002">
    <property type="protein sequence ID" value="KGP92445.1"/>
    <property type="molecule type" value="Genomic_DNA"/>
</dbReference>
<dbReference type="GO" id="GO:0006508">
    <property type="term" value="P:proteolysis"/>
    <property type="evidence" value="ECO:0007669"/>
    <property type="project" value="UniProtKB-KW"/>
</dbReference>
<name>A0A0A2VFP5_9BACI</name>
<evidence type="ECO:0000259" key="11">
    <source>
        <dbReference type="Pfam" id="PF00082"/>
    </source>
</evidence>
<evidence type="ECO:0000256" key="1">
    <source>
        <dbReference type="ARBA" id="ARBA00011073"/>
    </source>
</evidence>
<keyword evidence="3" id="KW-0964">Secreted</keyword>
<evidence type="ECO:0000256" key="8">
    <source>
        <dbReference type="PIRSR" id="PIRSR615500-1"/>
    </source>
</evidence>
<dbReference type="CDD" id="cd02133">
    <property type="entry name" value="PA_C5a_like"/>
    <property type="match status" value="1"/>
</dbReference>